<gene>
    <name evidence="7" type="ordered locus">Cfla_3625</name>
</gene>
<dbReference type="OrthoDB" id="9806452at2"/>
<comment type="cofactor">
    <cofactor evidence="1">
        <name>FAD</name>
        <dbReference type="ChEBI" id="CHEBI:57692"/>
    </cofactor>
</comment>
<keyword evidence="4" id="KW-0560">Oxidoreductase</keyword>
<feature type="region of interest" description="Disordered" evidence="5">
    <location>
        <begin position="364"/>
        <end position="383"/>
    </location>
</feature>
<dbReference type="InterPro" id="IPR045170">
    <property type="entry name" value="MTOX"/>
</dbReference>
<dbReference type="RefSeq" id="WP_013118824.1">
    <property type="nucleotide sequence ID" value="NC_014151.1"/>
</dbReference>
<dbReference type="Gene3D" id="3.50.50.60">
    <property type="entry name" value="FAD/NAD(P)-binding domain"/>
    <property type="match status" value="1"/>
</dbReference>
<dbReference type="GO" id="GO:0050660">
    <property type="term" value="F:flavin adenine dinucleotide binding"/>
    <property type="evidence" value="ECO:0007669"/>
    <property type="project" value="InterPro"/>
</dbReference>
<keyword evidence="3" id="KW-0274">FAD</keyword>
<dbReference type="EMBL" id="CP001964">
    <property type="protein sequence ID" value="ADG76496.1"/>
    <property type="molecule type" value="Genomic_DNA"/>
</dbReference>
<protein>
    <submittedName>
        <fullName evidence="7">FAD dependent oxidoreductase</fullName>
    </submittedName>
</protein>
<dbReference type="Gene3D" id="3.30.9.10">
    <property type="entry name" value="D-Amino Acid Oxidase, subunit A, domain 2"/>
    <property type="match status" value="1"/>
</dbReference>
<dbReference type="PANTHER" id="PTHR10961:SF7">
    <property type="entry name" value="FAD DEPENDENT OXIDOREDUCTASE DOMAIN-CONTAINING PROTEIN"/>
    <property type="match status" value="1"/>
</dbReference>
<keyword evidence="8" id="KW-1185">Reference proteome</keyword>
<evidence type="ECO:0000256" key="2">
    <source>
        <dbReference type="ARBA" id="ARBA00022630"/>
    </source>
</evidence>
<name>D5UDP0_CELFN</name>
<dbReference type="KEGG" id="cfl:Cfla_3625"/>
<dbReference type="HOGENOM" id="CLU_007884_2_0_11"/>
<reference evidence="7 8" key="1">
    <citation type="journal article" date="2010" name="Stand. Genomic Sci.">
        <title>Complete genome sequence of Cellulomonas flavigena type strain (134).</title>
        <authorList>
            <person name="Abt B."/>
            <person name="Foster B."/>
            <person name="Lapidus A."/>
            <person name="Clum A."/>
            <person name="Sun H."/>
            <person name="Pukall R."/>
            <person name="Lucas S."/>
            <person name="Glavina Del Rio T."/>
            <person name="Nolan M."/>
            <person name="Tice H."/>
            <person name="Cheng J.F."/>
            <person name="Pitluck S."/>
            <person name="Liolios K."/>
            <person name="Ivanova N."/>
            <person name="Mavromatis K."/>
            <person name="Ovchinnikova G."/>
            <person name="Pati A."/>
            <person name="Goodwin L."/>
            <person name="Chen A."/>
            <person name="Palaniappan K."/>
            <person name="Land M."/>
            <person name="Hauser L."/>
            <person name="Chang Y.J."/>
            <person name="Jeffries C.D."/>
            <person name="Rohde M."/>
            <person name="Goker M."/>
            <person name="Woyke T."/>
            <person name="Bristow J."/>
            <person name="Eisen J.A."/>
            <person name="Markowitz V."/>
            <person name="Hugenholtz P."/>
            <person name="Kyrpides N.C."/>
            <person name="Klenk H.P."/>
        </authorList>
    </citation>
    <scope>NUCLEOTIDE SEQUENCE [LARGE SCALE GENOMIC DNA]</scope>
    <source>
        <strain evidence="8">ATCC 482 / DSM 20109 / BCRC 11376 / JCM 18109 / NBRC 3775 / NCIMB 8073 / NRS 134</strain>
    </source>
</reference>
<organism evidence="7 8">
    <name type="scientific">Cellulomonas flavigena (strain ATCC 482 / DSM 20109 / BCRC 11376 / JCM 18109 / NBRC 3775 / NCIMB 8073 / NRS 134)</name>
    <dbReference type="NCBI Taxonomy" id="446466"/>
    <lineage>
        <taxon>Bacteria</taxon>
        <taxon>Bacillati</taxon>
        <taxon>Actinomycetota</taxon>
        <taxon>Actinomycetes</taxon>
        <taxon>Micrococcales</taxon>
        <taxon>Cellulomonadaceae</taxon>
        <taxon>Cellulomonas</taxon>
    </lineage>
</organism>
<evidence type="ECO:0000256" key="4">
    <source>
        <dbReference type="ARBA" id="ARBA00023002"/>
    </source>
</evidence>
<accession>D5UDP0</accession>
<dbReference type="PANTHER" id="PTHR10961">
    <property type="entry name" value="PEROXISOMAL SARCOSINE OXIDASE"/>
    <property type="match status" value="1"/>
</dbReference>
<evidence type="ECO:0000259" key="6">
    <source>
        <dbReference type="Pfam" id="PF01266"/>
    </source>
</evidence>
<dbReference type="Pfam" id="PF01266">
    <property type="entry name" value="DAO"/>
    <property type="match status" value="1"/>
</dbReference>
<evidence type="ECO:0000256" key="5">
    <source>
        <dbReference type="SAM" id="MobiDB-lite"/>
    </source>
</evidence>
<dbReference type="InterPro" id="IPR006076">
    <property type="entry name" value="FAD-dep_OxRdtase"/>
</dbReference>
<evidence type="ECO:0000256" key="3">
    <source>
        <dbReference type="ARBA" id="ARBA00022827"/>
    </source>
</evidence>
<sequence length="383" mass="40708">MATTGSAPTLPPRGARSATRRHVVVVGAGVTGLLTAMGAATQGHRVTLLDRGAVPDEGSTSFDRHRVVRALDPGDLRRSRRDARLRSLWLDLEDRLRTYESEGLVRRTGVLTGWDADDARRAEAAAARAGIVVTRVPTDHYPELGTAPDADVLLETEAGVVLADRALVAAARWLAACPEVTILAGVEVTRVDASTGTVHGVDGPVARGDLTLVACGPWSGALVGVPVQLHRQTMAYLRPPAGLRDWWRGAPVAGRLGVDARGWVVPAVGGSSIKVSTDAVRRTVSSTDWDADADESVWCERILRSGAVRRLGDYTVTSVRRCHYATSDHGDALGLARLGPGVWSRVASGPDGFRTAPIAAEQVLRELRPTPPPTAPRTRKQAS</sequence>
<dbReference type="GO" id="GO:0008115">
    <property type="term" value="F:sarcosine oxidase activity"/>
    <property type="evidence" value="ECO:0007669"/>
    <property type="project" value="TreeGrafter"/>
</dbReference>
<evidence type="ECO:0000313" key="7">
    <source>
        <dbReference type="EMBL" id="ADG76496.1"/>
    </source>
</evidence>
<feature type="domain" description="FAD dependent oxidoreductase" evidence="6">
    <location>
        <begin position="22"/>
        <end position="362"/>
    </location>
</feature>
<proteinExistence type="predicted"/>
<dbReference type="STRING" id="446466.Cfla_3625"/>
<evidence type="ECO:0000313" key="8">
    <source>
        <dbReference type="Proteomes" id="UP000000849"/>
    </source>
</evidence>
<keyword evidence="2" id="KW-0285">Flavoprotein</keyword>
<dbReference type="SUPFAM" id="SSF51905">
    <property type="entry name" value="FAD/NAD(P)-binding domain"/>
    <property type="match status" value="1"/>
</dbReference>
<dbReference type="InterPro" id="IPR036188">
    <property type="entry name" value="FAD/NAD-bd_sf"/>
</dbReference>
<dbReference type="Proteomes" id="UP000000849">
    <property type="component" value="Chromosome"/>
</dbReference>
<evidence type="ECO:0000256" key="1">
    <source>
        <dbReference type="ARBA" id="ARBA00001974"/>
    </source>
</evidence>
<dbReference type="eggNOG" id="COG0665">
    <property type="taxonomic scope" value="Bacteria"/>
</dbReference>
<dbReference type="AlphaFoldDB" id="D5UDP0"/>